<comment type="caution">
    <text evidence="10">The sequence shown here is derived from an EMBL/GenBank/DDBJ whole genome shotgun (WGS) entry which is preliminary data.</text>
</comment>
<gene>
    <name evidence="8" type="primary">bioC</name>
    <name evidence="10" type="ORF">TW81_09360</name>
</gene>
<sequence>MNQAVQLETREGVDKSAVANAFSRAAATYDQHAAFQRDVGHRLLDMMPADLSGKTVLDLGCGTGYFSAELLKRGALVVCCDLSAQMLAAAKSRCGNQRVLYQQGDAECLPFDNHQFDYVFSSLALQWCDDLSVPLKEIKRVVKAKGSAYFSTLIDGSLYELKQAWRKIDSHQHVNEFVSINQINIALAQSDCQSHQLDLAPIKVWYQTAFALMRDLKGIGATHVNGRSTGLTSRRSLLKVEHEYLTFRNHQGLLPATYQVCLGVINL</sequence>
<dbReference type="HAMAP" id="MF_00835">
    <property type="entry name" value="BioC"/>
    <property type="match status" value="1"/>
</dbReference>
<dbReference type="GO" id="GO:0010340">
    <property type="term" value="F:carboxyl-O-methyltransferase activity"/>
    <property type="evidence" value="ECO:0007669"/>
    <property type="project" value="UniProtKB-UniRule"/>
</dbReference>
<dbReference type="GO" id="GO:0008757">
    <property type="term" value="F:S-adenosylmethionine-dependent methyltransferase activity"/>
    <property type="evidence" value="ECO:0007669"/>
    <property type="project" value="InterPro"/>
</dbReference>
<keyword evidence="6 8" id="KW-0949">S-adenosyl-L-methionine</keyword>
<comment type="catalytic activity">
    <reaction evidence="1 8">
        <text>malonyl-[ACP] + S-adenosyl-L-methionine = malonyl-[ACP] methyl ester + S-adenosyl-L-homocysteine</text>
        <dbReference type="Rhea" id="RHEA:17105"/>
        <dbReference type="Rhea" id="RHEA-COMP:9623"/>
        <dbReference type="Rhea" id="RHEA-COMP:9954"/>
        <dbReference type="ChEBI" id="CHEBI:57856"/>
        <dbReference type="ChEBI" id="CHEBI:59789"/>
        <dbReference type="ChEBI" id="CHEBI:78449"/>
        <dbReference type="ChEBI" id="CHEBI:78845"/>
        <dbReference type="EC" id="2.1.1.197"/>
    </reaction>
</comment>
<dbReference type="InterPro" id="IPR013216">
    <property type="entry name" value="Methyltransf_11"/>
</dbReference>
<evidence type="ECO:0000256" key="5">
    <source>
        <dbReference type="ARBA" id="ARBA00022679"/>
    </source>
</evidence>
<feature type="domain" description="Methyltransferase type 11" evidence="9">
    <location>
        <begin position="57"/>
        <end position="150"/>
    </location>
</feature>
<protein>
    <recommendedName>
        <fullName evidence="3 8">Malonyl-[acyl-carrier protein] O-methyltransferase</fullName>
        <shortName evidence="8">Malonyl-ACP O-methyltransferase</shortName>
        <ecNumber evidence="3 8">2.1.1.197</ecNumber>
    </recommendedName>
    <alternativeName>
        <fullName evidence="8">Biotin synthesis protein BioC</fullName>
    </alternativeName>
</protein>
<evidence type="ECO:0000313" key="11">
    <source>
        <dbReference type="Proteomes" id="UP000033673"/>
    </source>
</evidence>
<keyword evidence="11" id="KW-1185">Reference proteome</keyword>
<dbReference type="Proteomes" id="UP000033673">
    <property type="component" value="Unassembled WGS sequence"/>
</dbReference>
<dbReference type="AlphaFoldDB" id="A0A0F4NJD0"/>
<dbReference type="NCBIfam" id="TIGR02072">
    <property type="entry name" value="BioC"/>
    <property type="match status" value="1"/>
</dbReference>
<accession>A0A0F4NJD0</accession>
<reference evidence="10 11" key="1">
    <citation type="journal article" date="2015" name="BMC Genomics">
        <title>Genome mining reveals unlocked bioactive potential of marine Gram-negative bacteria.</title>
        <authorList>
            <person name="Machado H."/>
            <person name="Sonnenschein E.C."/>
            <person name="Melchiorsen J."/>
            <person name="Gram L."/>
        </authorList>
    </citation>
    <scope>NUCLEOTIDE SEQUENCE [LARGE SCALE GENOMIC DNA]</scope>
    <source>
        <strain evidence="10 11">S2757</strain>
    </source>
</reference>
<dbReference type="GO" id="GO:0032259">
    <property type="term" value="P:methylation"/>
    <property type="evidence" value="ECO:0007669"/>
    <property type="project" value="UniProtKB-KW"/>
</dbReference>
<dbReference type="PATRIC" id="fig|579748.3.peg.1926"/>
<dbReference type="SUPFAM" id="SSF53335">
    <property type="entry name" value="S-adenosyl-L-methionine-dependent methyltransferases"/>
    <property type="match status" value="1"/>
</dbReference>
<dbReference type="EC" id="2.1.1.197" evidence="3 8"/>
<evidence type="ECO:0000256" key="2">
    <source>
        <dbReference type="ARBA" id="ARBA00004746"/>
    </source>
</evidence>
<dbReference type="CDD" id="cd02440">
    <property type="entry name" value="AdoMet_MTases"/>
    <property type="match status" value="1"/>
</dbReference>
<comment type="similarity">
    <text evidence="8">Belongs to the methyltransferase superfamily.</text>
</comment>
<dbReference type="PANTHER" id="PTHR13090:SF1">
    <property type="entry name" value="ARGININE-HYDROXYLASE NDUFAF5, MITOCHONDRIAL"/>
    <property type="match status" value="1"/>
</dbReference>
<keyword evidence="7 8" id="KW-0093">Biotin biosynthesis</keyword>
<evidence type="ECO:0000256" key="6">
    <source>
        <dbReference type="ARBA" id="ARBA00022691"/>
    </source>
</evidence>
<evidence type="ECO:0000256" key="7">
    <source>
        <dbReference type="ARBA" id="ARBA00022756"/>
    </source>
</evidence>
<evidence type="ECO:0000259" key="9">
    <source>
        <dbReference type="Pfam" id="PF08241"/>
    </source>
</evidence>
<evidence type="ECO:0000256" key="4">
    <source>
        <dbReference type="ARBA" id="ARBA00022603"/>
    </source>
</evidence>
<name>A0A0F4NJD0_9VIBR</name>
<dbReference type="RefSeq" id="WP_045955445.1">
    <property type="nucleotide sequence ID" value="NZ_JXXV01000016.1"/>
</dbReference>
<evidence type="ECO:0000256" key="8">
    <source>
        <dbReference type="HAMAP-Rule" id="MF_00835"/>
    </source>
</evidence>
<dbReference type="UniPathway" id="UPA00078"/>
<evidence type="ECO:0000256" key="3">
    <source>
        <dbReference type="ARBA" id="ARBA00012327"/>
    </source>
</evidence>
<comment type="function">
    <text evidence="8">Converts the free carboxyl group of a malonyl-thioester to its methyl ester by transfer of a methyl group from S-adenosyl-L-methionine (SAM). It allows to synthesize pimeloyl-ACP via the fatty acid synthetic pathway.</text>
</comment>
<dbReference type="Gene3D" id="3.40.50.150">
    <property type="entry name" value="Vaccinia Virus protein VP39"/>
    <property type="match status" value="1"/>
</dbReference>
<organism evidence="10 11">
    <name type="scientific">Vibrio galatheae</name>
    <dbReference type="NCBI Taxonomy" id="579748"/>
    <lineage>
        <taxon>Bacteria</taxon>
        <taxon>Pseudomonadati</taxon>
        <taxon>Pseudomonadota</taxon>
        <taxon>Gammaproteobacteria</taxon>
        <taxon>Vibrionales</taxon>
        <taxon>Vibrionaceae</taxon>
        <taxon>Vibrio</taxon>
    </lineage>
</organism>
<dbReference type="EMBL" id="JXXV01000016">
    <property type="protein sequence ID" value="KJY83207.1"/>
    <property type="molecule type" value="Genomic_DNA"/>
</dbReference>
<keyword evidence="4 8" id="KW-0489">Methyltransferase</keyword>
<dbReference type="InterPro" id="IPR029063">
    <property type="entry name" value="SAM-dependent_MTases_sf"/>
</dbReference>
<proteinExistence type="inferred from homology"/>
<dbReference type="InterPro" id="IPR050602">
    <property type="entry name" value="Malonyl-ACP_OMT"/>
</dbReference>
<dbReference type="GO" id="GO:0102130">
    <property type="term" value="F:malonyl-CoA methyltransferase activity"/>
    <property type="evidence" value="ECO:0007669"/>
    <property type="project" value="UniProtKB-EC"/>
</dbReference>
<dbReference type="PANTHER" id="PTHR13090">
    <property type="entry name" value="ARGININE-HYDROXYLASE NDUFAF5, MITOCHONDRIAL"/>
    <property type="match status" value="1"/>
</dbReference>
<dbReference type="STRING" id="579748.TW81_09360"/>
<dbReference type="InterPro" id="IPR011814">
    <property type="entry name" value="BioC"/>
</dbReference>
<evidence type="ECO:0000313" key="10">
    <source>
        <dbReference type="EMBL" id="KJY83207.1"/>
    </source>
</evidence>
<evidence type="ECO:0000256" key="1">
    <source>
        <dbReference type="ARBA" id="ARBA00000852"/>
    </source>
</evidence>
<dbReference type="GO" id="GO:0009102">
    <property type="term" value="P:biotin biosynthetic process"/>
    <property type="evidence" value="ECO:0007669"/>
    <property type="project" value="UniProtKB-UniRule"/>
</dbReference>
<comment type="pathway">
    <text evidence="2 8">Cofactor biosynthesis; biotin biosynthesis.</text>
</comment>
<keyword evidence="5 8" id="KW-0808">Transferase</keyword>
<dbReference type="OrthoDB" id="9760689at2"/>
<dbReference type="Pfam" id="PF08241">
    <property type="entry name" value="Methyltransf_11"/>
    <property type="match status" value="1"/>
</dbReference>